<proteinExistence type="predicted"/>
<dbReference type="AlphaFoldDB" id="A0A2M8Q8E9"/>
<protein>
    <submittedName>
        <fullName evidence="1">Uncharacterized protein</fullName>
    </submittedName>
</protein>
<sequence length="121" mass="12794">MTPERVRELTGWPPEVPDALLLAHLATATRSVHVLTPARSGPDYEEAIAWEAAATAAPMLHTFALSGAGKVGRLEGSVEWRFLSPEEADAFAGHCRAMRDAALARLNGASLAAAGLMLYAV</sequence>
<name>A0A2M8Q8E9_9CHLR</name>
<reference evidence="1 2" key="1">
    <citation type="submission" date="2017-11" db="EMBL/GenBank/DDBJ databases">
        <title>Evolution of Phototrophy in the Chloroflexi Phylum Driven by Horizontal Gene Transfer.</title>
        <authorList>
            <person name="Ward L.M."/>
            <person name="Hemp J."/>
            <person name="Shih P.M."/>
            <person name="Mcglynn S.E."/>
            <person name="Fischer W."/>
        </authorList>
    </citation>
    <scope>NUCLEOTIDE SEQUENCE [LARGE SCALE GENOMIC DNA]</scope>
    <source>
        <strain evidence="1">JP3_7</strain>
    </source>
</reference>
<accession>A0A2M8Q8E9</accession>
<dbReference type="Proteomes" id="UP000230790">
    <property type="component" value="Unassembled WGS sequence"/>
</dbReference>
<gene>
    <name evidence="1" type="ORF">CUN48_15630</name>
</gene>
<comment type="caution">
    <text evidence="1">The sequence shown here is derived from an EMBL/GenBank/DDBJ whole genome shotgun (WGS) entry which is preliminary data.</text>
</comment>
<dbReference type="EMBL" id="PGTN01000488">
    <property type="protein sequence ID" value="PJF46079.1"/>
    <property type="molecule type" value="Genomic_DNA"/>
</dbReference>
<organism evidence="1 2">
    <name type="scientific">Candidatus Thermofonsia Clade 3 bacterium</name>
    <dbReference type="NCBI Taxonomy" id="2364212"/>
    <lineage>
        <taxon>Bacteria</taxon>
        <taxon>Bacillati</taxon>
        <taxon>Chloroflexota</taxon>
        <taxon>Candidatus Thermofontia</taxon>
        <taxon>Candidatus Thermofonsia Clade 3</taxon>
    </lineage>
</organism>
<evidence type="ECO:0000313" key="1">
    <source>
        <dbReference type="EMBL" id="PJF46079.1"/>
    </source>
</evidence>
<evidence type="ECO:0000313" key="2">
    <source>
        <dbReference type="Proteomes" id="UP000230790"/>
    </source>
</evidence>